<dbReference type="EMBL" id="JACXIY010000004">
    <property type="protein sequence ID" value="MBD2867723.1"/>
    <property type="molecule type" value="Genomic_DNA"/>
</dbReference>
<evidence type="ECO:0000259" key="2">
    <source>
        <dbReference type="Pfam" id="PF08327"/>
    </source>
</evidence>
<protein>
    <submittedName>
        <fullName evidence="3">SRPBCC family protein</fullName>
    </submittedName>
</protein>
<dbReference type="Pfam" id="PF08327">
    <property type="entry name" value="AHSA1"/>
    <property type="match status" value="1"/>
</dbReference>
<dbReference type="AlphaFoldDB" id="A0A927H4P9"/>
<dbReference type="InterPro" id="IPR023393">
    <property type="entry name" value="START-like_dom_sf"/>
</dbReference>
<dbReference type="Proteomes" id="UP000632125">
    <property type="component" value="Unassembled WGS sequence"/>
</dbReference>
<reference evidence="3" key="1">
    <citation type="submission" date="2020-09" db="EMBL/GenBank/DDBJ databases">
        <title>A novel bacterium of genus Paenibacillus, isolated from South China Sea.</title>
        <authorList>
            <person name="Huang H."/>
            <person name="Mo K."/>
            <person name="Hu Y."/>
        </authorList>
    </citation>
    <scope>NUCLEOTIDE SEQUENCE</scope>
    <source>
        <strain evidence="3">IB182493</strain>
    </source>
</reference>
<evidence type="ECO:0000256" key="1">
    <source>
        <dbReference type="ARBA" id="ARBA00006817"/>
    </source>
</evidence>
<feature type="domain" description="Activator of Hsp90 ATPase homologue 1/2-like C-terminal" evidence="2">
    <location>
        <begin position="22"/>
        <end position="133"/>
    </location>
</feature>
<dbReference type="InterPro" id="IPR013538">
    <property type="entry name" value="ASHA1/2-like_C"/>
</dbReference>
<comment type="similarity">
    <text evidence="1">Belongs to the AHA1 family.</text>
</comment>
<gene>
    <name evidence="3" type="ORF">IDH41_03970</name>
</gene>
<dbReference type="RefSeq" id="WP_190858501.1">
    <property type="nucleotide sequence ID" value="NZ_JACXIY010000004.1"/>
</dbReference>
<accession>A0A927H4P9</accession>
<sequence length="156" mass="17748">MQAVITKLEHGYEAQFDRHLKHPVEKVWTAITDPDKLAKWLASAKADLREGGSLELTFDLTEGNAFACRITEYKPHAVLEFEWGPEERVRFELYPEDGGCQLVLKQLFEHKSGQTAKDLAGWHEHLEVLLAVLGGEPAAFSYGAWESWHEAYLKLL</sequence>
<dbReference type="SUPFAM" id="SSF55961">
    <property type="entry name" value="Bet v1-like"/>
    <property type="match status" value="1"/>
</dbReference>
<keyword evidence="4" id="KW-1185">Reference proteome</keyword>
<comment type="caution">
    <text evidence="3">The sequence shown here is derived from an EMBL/GenBank/DDBJ whole genome shotgun (WGS) entry which is preliminary data.</text>
</comment>
<name>A0A927H4P9_9BACL</name>
<evidence type="ECO:0000313" key="3">
    <source>
        <dbReference type="EMBL" id="MBD2867723.1"/>
    </source>
</evidence>
<proteinExistence type="inferred from homology"/>
<dbReference type="CDD" id="cd08899">
    <property type="entry name" value="SRPBCC_CalC_Aha1-like_6"/>
    <property type="match status" value="1"/>
</dbReference>
<evidence type="ECO:0000313" key="4">
    <source>
        <dbReference type="Proteomes" id="UP000632125"/>
    </source>
</evidence>
<organism evidence="3 4">
    <name type="scientific">Paenibacillus arenilitoris</name>
    <dbReference type="NCBI Taxonomy" id="2772299"/>
    <lineage>
        <taxon>Bacteria</taxon>
        <taxon>Bacillati</taxon>
        <taxon>Bacillota</taxon>
        <taxon>Bacilli</taxon>
        <taxon>Bacillales</taxon>
        <taxon>Paenibacillaceae</taxon>
        <taxon>Paenibacillus</taxon>
    </lineage>
</organism>
<dbReference type="Gene3D" id="3.30.530.20">
    <property type="match status" value="1"/>
</dbReference>